<keyword evidence="3" id="KW-0804">Transcription</keyword>
<dbReference type="PROSITE" id="PS01117">
    <property type="entry name" value="HTH_MARR_1"/>
    <property type="match status" value="1"/>
</dbReference>
<dbReference type="Gene3D" id="1.10.10.10">
    <property type="entry name" value="Winged helix-like DNA-binding domain superfamily/Winged helix DNA-binding domain"/>
    <property type="match status" value="1"/>
</dbReference>
<keyword evidence="6" id="KW-1185">Reference proteome</keyword>
<evidence type="ECO:0000256" key="1">
    <source>
        <dbReference type="ARBA" id="ARBA00023015"/>
    </source>
</evidence>
<dbReference type="EMBL" id="BAABGL010000015">
    <property type="protein sequence ID" value="GAA4392535.1"/>
    <property type="molecule type" value="Genomic_DNA"/>
</dbReference>
<dbReference type="InterPro" id="IPR023187">
    <property type="entry name" value="Tscrpt_reg_MarR-type_CS"/>
</dbReference>
<dbReference type="InterPro" id="IPR036390">
    <property type="entry name" value="WH_DNA-bd_sf"/>
</dbReference>
<dbReference type="SMART" id="SM00347">
    <property type="entry name" value="HTH_MARR"/>
    <property type="match status" value="1"/>
</dbReference>
<evidence type="ECO:0000259" key="4">
    <source>
        <dbReference type="PROSITE" id="PS50995"/>
    </source>
</evidence>
<dbReference type="PANTHER" id="PTHR33164:SF43">
    <property type="entry name" value="HTH-TYPE TRANSCRIPTIONAL REPRESSOR YETL"/>
    <property type="match status" value="1"/>
</dbReference>
<evidence type="ECO:0000313" key="6">
    <source>
        <dbReference type="Proteomes" id="UP001500642"/>
    </source>
</evidence>
<gene>
    <name evidence="5" type="ORF">GCM10023167_20840</name>
</gene>
<keyword evidence="2" id="KW-0238">DNA-binding</keyword>
<proteinExistence type="predicted"/>
<sequence>MIHMLPDPLLELFEADTAELPPAQRARHARIASLVHADQVQAMTVRTASARFAHAHQLNLIDFQVLQTVVASRGADRTATPGSISEQLSLSASTLTSILERLVARGLLVRERDSADRRRISVYYTEDSARLVMDYYRHLTAAYDQAYGDLDDAETRSRVEFLSVLTECHERVAEQIDTETPARSA</sequence>
<comment type="caution">
    <text evidence="5">The sequence shown here is derived from an EMBL/GenBank/DDBJ whole genome shotgun (WGS) entry which is preliminary data.</text>
</comment>
<dbReference type="Pfam" id="PF12802">
    <property type="entry name" value="MarR_2"/>
    <property type="match status" value="1"/>
</dbReference>
<dbReference type="PRINTS" id="PR00598">
    <property type="entry name" value="HTHMARR"/>
</dbReference>
<keyword evidence="1" id="KW-0805">Transcription regulation</keyword>
<dbReference type="Proteomes" id="UP001500642">
    <property type="component" value="Unassembled WGS sequence"/>
</dbReference>
<dbReference type="InterPro" id="IPR000835">
    <property type="entry name" value="HTH_MarR-typ"/>
</dbReference>
<evidence type="ECO:0000313" key="5">
    <source>
        <dbReference type="EMBL" id="GAA4392535.1"/>
    </source>
</evidence>
<protein>
    <recommendedName>
        <fullName evidence="4">HTH marR-type domain-containing protein</fullName>
    </recommendedName>
</protein>
<organism evidence="5 6">
    <name type="scientific">Brevibacterium pityocampae</name>
    <dbReference type="NCBI Taxonomy" id="506594"/>
    <lineage>
        <taxon>Bacteria</taxon>
        <taxon>Bacillati</taxon>
        <taxon>Actinomycetota</taxon>
        <taxon>Actinomycetes</taxon>
        <taxon>Micrococcales</taxon>
        <taxon>Brevibacteriaceae</taxon>
        <taxon>Brevibacterium</taxon>
    </lineage>
</organism>
<dbReference type="InterPro" id="IPR036388">
    <property type="entry name" value="WH-like_DNA-bd_sf"/>
</dbReference>
<evidence type="ECO:0000256" key="3">
    <source>
        <dbReference type="ARBA" id="ARBA00023163"/>
    </source>
</evidence>
<name>A0ABP8JM10_9MICO</name>
<dbReference type="InterPro" id="IPR039422">
    <property type="entry name" value="MarR/SlyA-like"/>
</dbReference>
<dbReference type="PROSITE" id="PS50995">
    <property type="entry name" value="HTH_MARR_2"/>
    <property type="match status" value="1"/>
</dbReference>
<evidence type="ECO:0000256" key="2">
    <source>
        <dbReference type="ARBA" id="ARBA00023125"/>
    </source>
</evidence>
<dbReference type="PANTHER" id="PTHR33164">
    <property type="entry name" value="TRANSCRIPTIONAL REGULATOR, MARR FAMILY"/>
    <property type="match status" value="1"/>
</dbReference>
<accession>A0ABP8JM10</accession>
<dbReference type="SUPFAM" id="SSF46785">
    <property type="entry name" value="Winged helix' DNA-binding domain"/>
    <property type="match status" value="1"/>
</dbReference>
<feature type="domain" description="HTH marR-type" evidence="4">
    <location>
        <begin position="28"/>
        <end position="167"/>
    </location>
</feature>
<reference evidence="6" key="1">
    <citation type="journal article" date="2019" name="Int. J. Syst. Evol. Microbiol.">
        <title>The Global Catalogue of Microorganisms (GCM) 10K type strain sequencing project: providing services to taxonomists for standard genome sequencing and annotation.</title>
        <authorList>
            <consortium name="The Broad Institute Genomics Platform"/>
            <consortium name="The Broad Institute Genome Sequencing Center for Infectious Disease"/>
            <person name="Wu L."/>
            <person name="Ma J."/>
        </authorList>
    </citation>
    <scope>NUCLEOTIDE SEQUENCE [LARGE SCALE GENOMIC DNA]</scope>
    <source>
        <strain evidence="6">JCM 17808</strain>
    </source>
</reference>